<keyword evidence="1" id="KW-0812">Transmembrane</keyword>
<evidence type="ECO:0000313" key="2">
    <source>
        <dbReference type="EnsemblMetazoa" id="ACHR010065-PA"/>
    </source>
</evidence>
<dbReference type="VEuPathDB" id="VectorBase:ACHR010065"/>
<name>A0A182KH27_9DIPT</name>
<reference evidence="2" key="2">
    <citation type="submission" date="2020-05" db="UniProtKB">
        <authorList>
            <consortium name="EnsemblMetazoa"/>
        </authorList>
    </citation>
    <scope>IDENTIFICATION</scope>
    <source>
        <strain evidence="2">ACHKN1017</strain>
    </source>
</reference>
<evidence type="ECO:0000256" key="1">
    <source>
        <dbReference type="SAM" id="Phobius"/>
    </source>
</evidence>
<protein>
    <recommendedName>
        <fullName evidence="4">UPAR/Ly6 domain-containing protein</fullName>
    </recommendedName>
</protein>
<accession>A0A182KH27</accession>
<dbReference type="CDD" id="cd23599">
    <property type="entry name" value="TFP_LU_ECD_Cold"/>
    <property type="match status" value="1"/>
</dbReference>
<dbReference type="Proteomes" id="UP000075881">
    <property type="component" value="Unassembled WGS sequence"/>
</dbReference>
<evidence type="ECO:0008006" key="4">
    <source>
        <dbReference type="Google" id="ProtNLM"/>
    </source>
</evidence>
<keyword evidence="3" id="KW-1185">Reference proteome</keyword>
<reference evidence="3" key="1">
    <citation type="submission" date="2013-03" db="EMBL/GenBank/DDBJ databases">
        <title>The Genome Sequence of Anopheles christyi ACHKN1017.</title>
        <authorList>
            <consortium name="The Broad Institute Genomics Platform"/>
            <person name="Neafsey D.E."/>
            <person name="Besansky N."/>
            <person name="Walker B."/>
            <person name="Young S.K."/>
            <person name="Zeng Q."/>
            <person name="Gargeya S."/>
            <person name="Fitzgerald M."/>
            <person name="Haas B."/>
            <person name="Abouelleil A."/>
            <person name="Allen A.W."/>
            <person name="Alvarado L."/>
            <person name="Arachchi H.M."/>
            <person name="Berlin A.M."/>
            <person name="Chapman S.B."/>
            <person name="Gainer-Dewar J."/>
            <person name="Goldberg J."/>
            <person name="Griggs A."/>
            <person name="Gujja S."/>
            <person name="Hansen M."/>
            <person name="Howarth C."/>
            <person name="Imamovic A."/>
            <person name="Ireland A."/>
            <person name="Larimer J."/>
            <person name="McCowan C."/>
            <person name="Murphy C."/>
            <person name="Pearson M."/>
            <person name="Poon T.W."/>
            <person name="Priest M."/>
            <person name="Roberts A."/>
            <person name="Saif S."/>
            <person name="Shea T."/>
            <person name="Sisk P."/>
            <person name="Sykes S."/>
            <person name="Wortman J."/>
            <person name="Nusbaum C."/>
            <person name="Birren B."/>
        </authorList>
    </citation>
    <scope>NUCLEOTIDE SEQUENCE [LARGE SCALE GENOMIC DNA]</scope>
    <source>
        <strain evidence="3">ACHKN1017</strain>
    </source>
</reference>
<sequence>VYDSHYPLPIYVVFVPFAGFGCVYASFHLHRIPNFCPATNCTLPSFPFLLRTREMEYSNVLPLVVVLLIGLVGECSAHECYVCSNQTGNTEKCLNTVKICQQGEDACLTEIRWGSTPYFSLGAQKQFYVSKRCAKKEICQRIRTKHMPYCTHIWYEDWTCSACCLGDRCNYYVISAAPTTMLSTLLATLAAFGVLLRSIMSS</sequence>
<dbReference type="SUPFAM" id="SSF57302">
    <property type="entry name" value="Snake toxin-like"/>
    <property type="match status" value="1"/>
</dbReference>
<keyword evidence="1" id="KW-0472">Membrane</keyword>
<dbReference type="InterPro" id="IPR045860">
    <property type="entry name" value="Snake_toxin-like_sf"/>
</dbReference>
<dbReference type="EnsemblMetazoa" id="ACHR010065-RA">
    <property type="protein sequence ID" value="ACHR010065-PA"/>
    <property type="gene ID" value="ACHR010065"/>
</dbReference>
<keyword evidence="1" id="KW-1133">Transmembrane helix</keyword>
<dbReference type="AlphaFoldDB" id="A0A182KH27"/>
<organism evidence="2 3">
    <name type="scientific">Anopheles christyi</name>
    <dbReference type="NCBI Taxonomy" id="43041"/>
    <lineage>
        <taxon>Eukaryota</taxon>
        <taxon>Metazoa</taxon>
        <taxon>Ecdysozoa</taxon>
        <taxon>Arthropoda</taxon>
        <taxon>Hexapoda</taxon>
        <taxon>Insecta</taxon>
        <taxon>Pterygota</taxon>
        <taxon>Neoptera</taxon>
        <taxon>Endopterygota</taxon>
        <taxon>Diptera</taxon>
        <taxon>Nematocera</taxon>
        <taxon>Culicoidea</taxon>
        <taxon>Culicidae</taxon>
        <taxon>Anophelinae</taxon>
        <taxon>Anopheles</taxon>
    </lineage>
</organism>
<feature type="transmembrane region" description="Helical" evidence="1">
    <location>
        <begin position="171"/>
        <end position="196"/>
    </location>
</feature>
<feature type="transmembrane region" description="Helical" evidence="1">
    <location>
        <begin position="6"/>
        <end position="27"/>
    </location>
</feature>
<evidence type="ECO:0000313" key="3">
    <source>
        <dbReference type="Proteomes" id="UP000075881"/>
    </source>
</evidence>
<proteinExistence type="predicted"/>